<sequence length="205" mass="22886">MNNKLDLQKLKRDEEGAFTIEATMLFPIILIIVLLFVFFTLVIYEKVTIHYEANAIASAMAYSWNNSSADVDTGEFPMTEYTTMNGDGLYWRLTGNNFLNKFGLGSGGNDLVGKKTGRISGYDAEINLNQSFLISEIEVKIDKQLALPSSVVEIFGGNTLTATAKQPITEPAELIRNTDFVIYGTEKIAKYGSYIFEFMNKNKAK</sequence>
<dbReference type="Proteomes" id="UP000256520">
    <property type="component" value="Unassembled WGS sequence"/>
</dbReference>
<dbReference type="OrthoDB" id="2703555at2"/>
<protein>
    <recommendedName>
        <fullName evidence="4">Pilus assembly protein TadE</fullName>
    </recommendedName>
</protein>
<dbReference type="RefSeq" id="WP_115748173.1">
    <property type="nucleotide sequence ID" value="NZ_PIOD01000002.1"/>
</dbReference>
<feature type="transmembrane region" description="Helical" evidence="1">
    <location>
        <begin position="24"/>
        <end position="44"/>
    </location>
</feature>
<evidence type="ECO:0000256" key="1">
    <source>
        <dbReference type="SAM" id="Phobius"/>
    </source>
</evidence>
<evidence type="ECO:0008006" key="4">
    <source>
        <dbReference type="Google" id="ProtNLM"/>
    </source>
</evidence>
<organism evidence="2 3">
    <name type="scientific">Oceanobacillus chungangensis</name>
    <dbReference type="NCBI Taxonomy" id="1229152"/>
    <lineage>
        <taxon>Bacteria</taxon>
        <taxon>Bacillati</taxon>
        <taxon>Bacillota</taxon>
        <taxon>Bacilli</taxon>
        <taxon>Bacillales</taxon>
        <taxon>Bacillaceae</taxon>
        <taxon>Oceanobacillus</taxon>
    </lineage>
</organism>
<proteinExistence type="predicted"/>
<dbReference type="EMBL" id="PIOD01000002">
    <property type="protein sequence ID" value="RDW21717.1"/>
    <property type="molecule type" value="Genomic_DNA"/>
</dbReference>
<reference evidence="3" key="1">
    <citation type="submission" date="2017-11" db="EMBL/GenBank/DDBJ databases">
        <authorList>
            <person name="Zhu W."/>
        </authorList>
    </citation>
    <scope>NUCLEOTIDE SEQUENCE [LARGE SCALE GENOMIC DNA]</scope>
    <source>
        <strain evidence="3">CAU 1051</strain>
    </source>
</reference>
<keyword evidence="1" id="KW-0472">Membrane</keyword>
<keyword evidence="1" id="KW-1133">Transmembrane helix</keyword>
<comment type="caution">
    <text evidence="2">The sequence shown here is derived from an EMBL/GenBank/DDBJ whole genome shotgun (WGS) entry which is preliminary data.</text>
</comment>
<keyword evidence="1" id="KW-0812">Transmembrane</keyword>
<evidence type="ECO:0000313" key="3">
    <source>
        <dbReference type="Proteomes" id="UP000256520"/>
    </source>
</evidence>
<evidence type="ECO:0000313" key="2">
    <source>
        <dbReference type="EMBL" id="RDW21717.1"/>
    </source>
</evidence>
<gene>
    <name evidence="2" type="ORF">CWR45_02260</name>
</gene>
<dbReference type="AlphaFoldDB" id="A0A3D8Q1I9"/>
<accession>A0A3D8Q1I9</accession>
<keyword evidence="3" id="KW-1185">Reference proteome</keyword>
<name>A0A3D8Q1I9_9BACI</name>